<proteinExistence type="predicted"/>
<dbReference type="RefSeq" id="WP_201872681.1">
    <property type="nucleotide sequence ID" value="NZ_JAERRF010000004.1"/>
</dbReference>
<dbReference type="InterPro" id="IPR013653">
    <property type="entry name" value="GCN5-like_dom"/>
</dbReference>
<dbReference type="PROSITE" id="PS51186">
    <property type="entry name" value="GNAT"/>
    <property type="match status" value="1"/>
</dbReference>
<organism evidence="2 3">
    <name type="scientific">Streptomyces coffeae</name>
    <dbReference type="NCBI Taxonomy" id="621382"/>
    <lineage>
        <taxon>Bacteria</taxon>
        <taxon>Bacillati</taxon>
        <taxon>Actinomycetota</taxon>
        <taxon>Actinomycetes</taxon>
        <taxon>Kitasatosporales</taxon>
        <taxon>Streptomycetaceae</taxon>
        <taxon>Streptomyces</taxon>
    </lineage>
</organism>
<protein>
    <submittedName>
        <fullName evidence="2">GNAT family N-acetyltransferase</fullName>
    </submittedName>
</protein>
<sequence length="303" mass="31785">MAWTTTGDLDVFLTAAGGFLRGRPAEHTVLLTVAASLVAAGSDRYGEQPPRYGWWRPDRRADGAVGGAFLCTPPYPLVLSPLSGEATEELARVLAEQNAEHGVRHGALPPVTGVNTGRCTAETLAAAWQRLTGATAEVAETHRLYRLGALTPPDPAPPGRARAATAADHPLLLSWYEGFARDTGALKGDVSRTVDDRLGHGGVTLWEVDGTPVSSAAVSRTVAGMVRVALVYTPPELRGRGYAGAVTAAVSQGAQAAGAEEVLLFTDLANPTSNALYQRLGYRPVEDHLQLSFTASGTTPPVE</sequence>
<reference evidence="2 3" key="1">
    <citation type="submission" date="2021-01" db="EMBL/GenBank/DDBJ databases">
        <title>WGS of actinomycetes isolated from Thailand.</title>
        <authorList>
            <person name="Thawai C."/>
        </authorList>
    </citation>
    <scope>NUCLEOTIDE SEQUENCE [LARGE SCALE GENOMIC DNA]</scope>
    <source>
        <strain evidence="2 3">CA1R205</strain>
    </source>
</reference>
<feature type="domain" description="N-acetyltransferase" evidence="1">
    <location>
        <begin position="159"/>
        <end position="303"/>
    </location>
</feature>
<dbReference type="Gene3D" id="3.40.630.30">
    <property type="match status" value="1"/>
</dbReference>
<keyword evidence="3" id="KW-1185">Reference proteome</keyword>
<gene>
    <name evidence="2" type="ORF">JK363_07100</name>
</gene>
<dbReference type="CDD" id="cd04301">
    <property type="entry name" value="NAT_SF"/>
    <property type="match status" value="1"/>
</dbReference>
<name>A0ABS1N956_9ACTN</name>
<accession>A0ABS1N956</accession>
<evidence type="ECO:0000259" key="1">
    <source>
        <dbReference type="PROSITE" id="PS51186"/>
    </source>
</evidence>
<dbReference type="InterPro" id="IPR016181">
    <property type="entry name" value="Acyl_CoA_acyltransferase"/>
</dbReference>
<dbReference type="SUPFAM" id="SSF55729">
    <property type="entry name" value="Acyl-CoA N-acyltransferases (Nat)"/>
    <property type="match status" value="1"/>
</dbReference>
<dbReference type="InterPro" id="IPR000182">
    <property type="entry name" value="GNAT_dom"/>
</dbReference>
<evidence type="ECO:0000313" key="2">
    <source>
        <dbReference type="EMBL" id="MBL1096430.1"/>
    </source>
</evidence>
<dbReference type="Pfam" id="PF08445">
    <property type="entry name" value="FR47"/>
    <property type="match status" value="1"/>
</dbReference>
<comment type="caution">
    <text evidence="2">The sequence shown here is derived from an EMBL/GenBank/DDBJ whole genome shotgun (WGS) entry which is preliminary data.</text>
</comment>
<evidence type="ECO:0000313" key="3">
    <source>
        <dbReference type="Proteomes" id="UP000634229"/>
    </source>
</evidence>
<dbReference type="EMBL" id="JAERRF010000004">
    <property type="protein sequence ID" value="MBL1096430.1"/>
    <property type="molecule type" value="Genomic_DNA"/>
</dbReference>
<dbReference type="Proteomes" id="UP000634229">
    <property type="component" value="Unassembled WGS sequence"/>
</dbReference>